<dbReference type="CDD" id="cd21451">
    <property type="entry name" value="DLC-like_TCTEX1D"/>
    <property type="match status" value="1"/>
</dbReference>
<accession>A0ABN9LPG9</accession>
<proteinExistence type="inferred from homology"/>
<dbReference type="EMBL" id="CAUEEQ010026522">
    <property type="protein sequence ID" value="CAJ0947228.1"/>
    <property type="molecule type" value="Genomic_DNA"/>
</dbReference>
<dbReference type="Pfam" id="PF03645">
    <property type="entry name" value="Tctex-1"/>
    <property type="match status" value="1"/>
</dbReference>
<comment type="caution">
    <text evidence="2">The sequence shown here is derived from an EMBL/GenBank/DDBJ whole genome shotgun (WGS) entry which is preliminary data.</text>
</comment>
<dbReference type="Gene3D" id="3.30.1140.40">
    <property type="entry name" value="Tctex-1"/>
    <property type="match status" value="1"/>
</dbReference>
<evidence type="ECO:0000313" key="3">
    <source>
        <dbReference type="Proteomes" id="UP001176940"/>
    </source>
</evidence>
<reference evidence="2" key="1">
    <citation type="submission" date="2023-07" db="EMBL/GenBank/DDBJ databases">
        <authorList>
            <person name="Stuckert A."/>
        </authorList>
    </citation>
    <scope>NUCLEOTIDE SEQUENCE</scope>
</reference>
<gene>
    <name evidence="2" type="ORF">RIMI_LOCUS11618810</name>
</gene>
<name>A0ABN9LPG9_9NEOB</name>
<comment type="similarity">
    <text evidence="1">Belongs to the dynein light chain Tctex-type family.</text>
</comment>
<evidence type="ECO:0000256" key="1">
    <source>
        <dbReference type="ARBA" id="ARBA00005361"/>
    </source>
</evidence>
<dbReference type="InterPro" id="IPR005334">
    <property type="entry name" value="Tctex-1-like"/>
</dbReference>
<evidence type="ECO:0000313" key="2">
    <source>
        <dbReference type="EMBL" id="CAJ0947228.1"/>
    </source>
</evidence>
<dbReference type="InterPro" id="IPR038586">
    <property type="entry name" value="Tctex-1-like_sf"/>
</dbReference>
<organism evidence="2 3">
    <name type="scientific">Ranitomeya imitator</name>
    <name type="common">mimic poison frog</name>
    <dbReference type="NCBI Taxonomy" id="111125"/>
    <lineage>
        <taxon>Eukaryota</taxon>
        <taxon>Metazoa</taxon>
        <taxon>Chordata</taxon>
        <taxon>Craniata</taxon>
        <taxon>Vertebrata</taxon>
        <taxon>Euteleostomi</taxon>
        <taxon>Amphibia</taxon>
        <taxon>Batrachia</taxon>
        <taxon>Anura</taxon>
        <taxon>Neobatrachia</taxon>
        <taxon>Hyloidea</taxon>
        <taxon>Dendrobatidae</taxon>
        <taxon>Dendrobatinae</taxon>
        <taxon>Ranitomeya</taxon>
    </lineage>
</organism>
<sequence>MFRTYVVFGLIKDGVPAGSANPPQRFPYSQAKELIQDFLAAKLRNVIYDPSTSADLTKNLCEDIKKMVRRVTPPRYKLICNMAVGSKNREDILMTSQCLWDSYSDNVTSCSFQNSTMFCVVTVYAVYYE</sequence>
<dbReference type="PANTHER" id="PTHR21255">
    <property type="entry name" value="T-COMPLEX-ASSOCIATED-TESTIS-EXPRESSED 1/ DYNEIN LIGHT CHAIN"/>
    <property type="match status" value="1"/>
</dbReference>
<protein>
    <submittedName>
        <fullName evidence="2">Uncharacterized protein</fullName>
    </submittedName>
</protein>
<keyword evidence="3" id="KW-1185">Reference proteome</keyword>
<dbReference type="PANTHER" id="PTHR21255:SF61">
    <property type="entry name" value="TCTEX1 DOMAIN CONTAINING 1"/>
    <property type="match status" value="1"/>
</dbReference>
<dbReference type="Proteomes" id="UP001176940">
    <property type="component" value="Unassembled WGS sequence"/>
</dbReference>